<keyword evidence="7 10" id="KW-0067">ATP-binding</keyword>
<dbReference type="InterPro" id="IPR008047">
    <property type="entry name" value="MCM_4"/>
</dbReference>
<dbReference type="GO" id="GO:0003697">
    <property type="term" value="F:single-stranded DNA binding"/>
    <property type="evidence" value="ECO:0007669"/>
    <property type="project" value="TreeGrafter"/>
</dbReference>
<dbReference type="Proteomes" id="UP000887561">
    <property type="component" value="Unplaced"/>
</dbReference>
<dbReference type="GO" id="GO:0006271">
    <property type="term" value="P:DNA strand elongation involved in DNA replication"/>
    <property type="evidence" value="ECO:0007669"/>
    <property type="project" value="TreeGrafter"/>
</dbReference>
<keyword evidence="3 11" id="KW-0235">DNA replication</keyword>
<dbReference type="GO" id="GO:0017116">
    <property type="term" value="F:single-stranded DNA helicase activity"/>
    <property type="evidence" value="ECO:0007669"/>
    <property type="project" value="TreeGrafter"/>
</dbReference>
<evidence type="ECO:0000256" key="3">
    <source>
        <dbReference type="ARBA" id="ARBA00022705"/>
    </source>
</evidence>
<feature type="domain" description="MCM C-terminal AAA(+) ATPase" evidence="13">
    <location>
        <begin position="438"/>
        <end position="659"/>
    </location>
</feature>
<organism evidence="14 15">
    <name type="scientific">Meloidogyne javanica</name>
    <name type="common">Root-knot nematode worm</name>
    <dbReference type="NCBI Taxonomy" id="6303"/>
    <lineage>
        <taxon>Eukaryota</taxon>
        <taxon>Metazoa</taxon>
        <taxon>Ecdysozoa</taxon>
        <taxon>Nematoda</taxon>
        <taxon>Chromadorea</taxon>
        <taxon>Rhabditida</taxon>
        <taxon>Tylenchina</taxon>
        <taxon>Tylenchomorpha</taxon>
        <taxon>Tylenchoidea</taxon>
        <taxon>Meloidogynidae</taxon>
        <taxon>Meloidogyninae</taxon>
        <taxon>Meloidogyne</taxon>
        <taxon>Meloidogyne incognita group</taxon>
    </lineage>
</organism>
<dbReference type="PANTHER" id="PTHR11630">
    <property type="entry name" value="DNA REPLICATION LICENSING FACTOR MCM FAMILY MEMBER"/>
    <property type="match status" value="1"/>
</dbReference>
<keyword evidence="5 11" id="KW-0378">Hydrolase</keyword>
<dbReference type="PROSITE" id="PS50051">
    <property type="entry name" value="MCM_2"/>
    <property type="match status" value="1"/>
</dbReference>
<dbReference type="Gene3D" id="2.40.50.140">
    <property type="entry name" value="Nucleic acid-binding proteins"/>
    <property type="match status" value="1"/>
</dbReference>
<comment type="subunit">
    <text evidence="11">Component of the MCM2-7 complex.</text>
</comment>
<dbReference type="SMART" id="SM00382">
    <property type="entry name" value="AAA"/>
    <property type="match status" value="1"/>
</dbReference>
<evidence type="ECO:0000256" key="11">
    <source>
        <dbReference type="RuleBase" id="RU368062"/>
    </source>
</evidence>
<keyword evidence="4 10" id="KW-0547">Nucleotide-binding</keyword>
<dbReference type="GO" id="GO:0005634">
    <property type="term" value="C:nucleus"/>
    <property type="evidence" value="ECO:0007669"/>
    <property type="project" value="UniProtKB-SubCell"/>
</dbReference>
<protein>
    <recommendedName>
        <fullName evidence="11">DNA replication licensing factor MCM4</fullName>
        <ecNumber evidence="11">3.6.4.12</ecNumber>
    </recommendedName>
</protein>
<evidence type="ECO:0000259" key="13">
    <source>
        <dbReference type="PROSITE" id="PS50051"/>
    </source>
</evidence>
<comment type="catalytic activity">
    <reaction evidence="11">
        <text>ATP + H2O = ADP + phosphate + H(+)</text>
        <dbReference type="Rhea" id="RHEA:13065"/>
        <dbReference type="ChEBI" id="CHEBI:15377"/>
        <dbReference type="ChEBI" id="CHEBI:15378"/>
        <dbReference type="ChEBI" id="CHEBI:30616"/>
        <dbReference type="ChEBI" id="CHEBI:43474"/>
        <dbReference type="ChEBI" id="CHEBI:456216"/>
        <dbReference type="EC" id="3.6.4.12"/>
    </reaction>
</comment>
<keyword evidence="6 11" id="KW-0347">Helicase</keyword>
<dbReference type="InterPro" id="IPR041562">
    <property type="entry name" value="MCM_lid"/>
</dbReference>
<dbReference type="SUPFAM" id="SSF50249">
    <property type="entry name" value="Nucleic acid-binding proteins"/>
    <property type="match status" value="1"/>
</dbReference>
<dbReference type="InterPro" id="IPR018525">
    <property type="entry name" value="MCM_CS"/>
</dbReference>
<dbReference type="SMART" id="SM00350">
    <property type="entry name" value="MCM"/>
    <property type="match status" value="1"/>
</dbReference>
<dbReference type="Gene3D" id="2.20.28.10">
    <property type="match status" value="1"/>
</dbReference>
<dbReference type="PRINTS" id="PR01657">
    <property type="entry name" value="MCMFAMILY"/>
</dbReference>
<dbReference type="CDD" id="cd17755">
    <property type="entry name" value="MCM4"/>
    <property type="match status" value="1"/>
</dbReference>
<dbReference type="InterPro" id="IPR001208">
    <property type="entry name" value="MCM_dom"/>
</dbReference>
<evidence type="ECO:0000313" key="15">
    <source>
        <dbReference type="WBParaSite" id="scaffold15689_cov166.g17979"/>
    </source>
</evidence>
<dbReference type="PROSITE" id="PS00847">
    <property type="entry name" value="MCM_1"/>
    <property type="match status" value="1"/>
</dbReference>
<feature type="region of interest" description="Disordered" evidence="12">
    <location>
        <begin position="1"/>
        <end position="51"/>
    </location>
</feature>
<keyword evidence="14" id="KW-1185">Reference proteome</keyword>
<dbReference type="GO" id="GO:1902975">
    <property type="term" value="P:mitotic DNA replication initiation"/>
    <property type="evidence" value="ECO:0007669"/>
    <property type="project" value="TreeGrafter"/>
</dbReference>
<dbReference type="InterPro" id="IPR012340">
    <property type="entry name" value="NA-bd_OB-fold"/>
</dbReference>
<accession>A0A915LSM5</accession>
<dbReference type="Pfam" id="PF14551">
    <property type="entry name" value="MCM_N"/>
    <property type="match status" value="1"/>
</dbReference>
<comment type="similarity">
    <text evidence="2 10">Belongs to the MCM family.</text>
</comment>
<proteinExistence type="inferred from homology"/>
<evidence type="ECO:0000256" key="6">
    <source>
        <dbReference type="ARBA" id="ARBA00022806"/>
    </source>
</evidence>
<dbReference type="PANTHER" id="PTHR11630:SF66">
    <property type="entry name" value="DNA REPLICATION LICENSING FACTOR MCM4"/>
    <property type="match status" value="1"/>
</dbReference>
<dbReference type="Pfam" id="PF00493">
    <property type="entry name" value="MCM"/>
    <property type="match status" value="1"/>
</dbReference>
<dbReference type="InterPro" id="IPR027417">
    <property type="entry name" value="P-loop_NTPase"/>
</dbReference>
<comment type="function">
    <text evidence="11">Acts as component of the MCM2-7 complex (MCM complex) which is the replicative helicase essential for 'once per cell cycle' DNA replication initiation and elongation in eukaryotic cells. The active ATPase sites in the MCM2-7 ring are formed through the interaction surfaces of two neighboring subunits such that a critical structure of a conserved arginine finger motif is provided in trans relative to the ATP-binding site of the Walker A box of the adjacent subunit. The six ATPase active sites, however, are likely to contribute differentially to the complex helicase activity.</text>
</comment>
<evidence type="ECO:0000256" key="10">
    <source>
        <dbReference type="RuleBase" id="RU004070"/>
    </source>
</evidence>
<evidence type="ECO:0000256" key="2">
    <source>
        <dbReference type="ARBA" id="ARBA00008010"/>
    </source>
</evidence>
<dbReference type="InterPro" id="IPR003593">
    <property type="entry name" value="AAA+_ATPase"/>
</dbReference>
<dbReference type="InterPro" id="IPR031327">
    <property type="entry name" value="MCM"/>
</dbReference>
<dbReference type="Pfam" id="PF17855">
    <property type="entry name" value="MCM_lid"/>
    <property type="match status" value="1"/>
</dbReference>
<dbReference type="GO" id="GO:0005524">
    <property type="term" value="F:ATP binding"/>
    <property type="evidence" value="ECO:0007669"/>
    <property type="project" value="UniProtKB-UniRule"/>
</dbReference>
<evidence type="ECO:0000256" key="7">
    <source>
        <dbReference type="ARBA" id="ARBA00022840"/>
    </source>
</evidence>
<name>A0A915LSM5_MELJA</name>
<dbReference type="GO" id="GO:0000727">
    <property type="term" value="P:double-strand break repair via break-induced replication"/>
    <property type="evidence" value="ECO:0007669"/>
    <property type="project" value="TreeGrafter"/>
</dbReference>
<dbReference type="SUPFAM" id="SSF52540">
    <property type="entry name" value="P-loop containing nucleoside triphosphate hydrolases"/>
    <property type="match status" value="1"/>
</dbReference>
<dbReference type="WBParaSite" id="scaffold15689_cov166.g17979">
    <property type="protein sequence ID" value="scaffold15689_cov166.g17979"/>
    <property type="gene ID" value="scaffold15689_cov166.g17979"/>
</dbReference>
<evidence type="ECO:0000256" key="1">
    <source>
        <dbReference type="ARBA" id="ARBA00004123"/>
    </source>
</evidence>
<keyword evidence="8 10" id="KW-0238">DNA-binding</keyword>
<comment type="subcellular location">
    <subcellularLocation>
        <location evidence="1">Nucleus</location>
    </subcellularLocation>
</comment>
<evidence type="ECO:0000256" key="8">
    <source>
        <dbReference type="ARBA" id="ARBA00023125"/>
    </source>
</evidence>
<evidence type="ECO:0000256" key="9">
    <source>
        <dbReference type="ARBA" id="ARBA00023242"/>
    </source>
</evidence>
<sequence>MSSDDPPGDPIDSERGDTPLVPLSEYEEQVLGNTNRSPSRESDDLNGLSVGYPASESGVSAISASTIATPNKSARKRADLVTTTQHRQDRTISIAADDDILNESIDQTNKENIEDRPNARLYIWGTRVCVMEMQEEFRNFITNFTTQQLDDDENAVEMESGNVAPVDSTLPYYMEKLKGIFASEIPILNLNLAHVRQFNEHLYKIIISYPDEVLTYLDATIDEIFEMTYNKKLPSIIEIRPYNAEQTKTMRDLNPQDVGQLVTICGMVTRISPIIPEMKTGYFQCALCNAPYKAIALLLKNRFTSPIFISELIVVSEVDCGRIEEPVKCSNCHDAYSFQLIHNRSFFIDKQVVKLQEIPGDMPAGQTQHSVTLFVHGSLVESVHPGDRCSVTGIYRATPIRVNPLQRTVHSIYRTSIDLFMTEERIQQVLTLSKCDDIIDRLTKAVAPNIFGHEEIKKGILCLLFGGSRKWDEQKHGEEIEEDETVGDRRIKVRSDINILLCGDPGTAKSQLLQYVYHLVPRAQFTSGKGSSAVGLSASITRDPDSRSVVLQTGALVLADNGVCCIDEFDKMNDSTRSILHEVMEQQTLSIAKAGIICQLNARTSILAAANPVDSQWNKRKNIVENVHLPPTLLSRFDLIFLVLDPQDEEYDRRLAKHLVNFYLVADTEAEQQQRVDMAFLRDYIAYAKANICPVISEKAGQLLVQKYQFMRSLGKKVKQISAYPRQLEALIRLSEAFAKMRLSNEVSEDDVEMAYELQREALRQSAVNPDTGCVEVNIIATGYSEKHKQSVGVVAEQIRQELESKRGNFSIGKLFKDMRINDKVLDRECYEDAIKQLVLEGFLLRNGDKARVVGIDDSNI</sequence>
<dbReference type="PRINTS" id="PR01660">
    <property type="entry name" value="MCMPROTEIN4"/>
</dbReference>
<dbReference type="InterPro" id="IPR027925">
    <property type="entry name" value="MCM_N"/>
</dbReference>
<dbReference type="AlphaFoldDB" id="A0A915LSM5"/>
<evidence type="ECO:0000313" key="14">
    <source>
        <dbReference type="Proteomes" id="UP000887561"/>
    </source>
</evidence>
<dbReference type="Gene3D" id="3.40.50.300">
    <property type="entry name" value="P-loop containing nucleotide triphosphate hydrolases"/>
    <property type="match status" value="1"/>
</dbReference>
<dbReference type="InterPro" id="IPR033762">
    <property type="entry name" value="MCM_OB"/>
</dbReference>
<evidence type="ECO:0000256" key="12">
    <source>
        <dbReference type="SAM" id="MobiDB-lite"/>
    </source>
</evidence>
<dbReference type="FunFam" id="2.20.28.10:FF:000003">
    <property type="entry name" value="DNA helicase"/>
    <property type="match status" value="1"/>
</dbReference>
<dbReference type="Pfam" id="PF17207">
    <property type="entry name" value="MCM_OB"/>
    <property type="match status" value="1"/>
</dbReference>
<evidence type="ECO:0000256" key="4">
    <source>
        <dbReference type="ARBA" id="ARBA00022741"/>
    </source>
</evidence>
<keyword evidence="9 11" id="KW-0539">Nucleus</keyword>
<dbReference type="Gene3D" id="3.30.1640.10">
    <property type="entry name" value="mini-chromosome maintenance (MCM) complex, chain A, domain 1"/>
    <property type="match status" value="1"/>
</dbReference>
<reference evidence="15" key="1">
    <citation type="submission" date="2022-11" db="UniProtKB">
        <authorList>
            <consortium name="WormBaseParasite"/>
        </authorList>
    </citation>
    <scope>IDENTIFICATION</scope>
</reference>
<dbReference type="FunFam" id="3.40.50.300:FF:000217">
    <property type="entry name" value="DNA helicase"/>
    <property type="match status" value="1"/>
</dbReference>
<evidence type="ECO:0000256" key="5">
    <source>
        <dbReference type="ARBA" id="ARBA00022801"/>
    </source>
</evidence>
<dbReference type="EC" id="3.6.4.12" evidence="11"/>
<dbReference type="GO" id="GO:0016787">
    <property type="term" value="F:hydrolase activity"/>
    <property type="evidence" value="ECO:0007669"/>
    <property type="project" value="UniProtKB-KW"/>
</dbReference>
<dbReference type="GO" id="GO:0042555">
    <property type="term" value="C:MCM complex"/>
    <property type="evidence" value="ECO:0007669"/>
    <property type="project" value="UniProtKB-UniRule"/>
</dbReference>